<dbReference type="PANTHER" id="PTHR33112:SF15">
    <property type="entry name" value="HETEROKARYON INCOMPATIBILITY DOMAIN-CONTAINING PROTEIN"/>
    <property type="match status" value="1"/>
</dbReference>
<reference evidence="2 3" key="1">
    <citation type="submission" date="2023-08" db="EMBL/GenBank/DDBJ databases">
        <title>Black Yeasts Isolated from many extreme environments.</title>
        <authorList>
            <person name="Coleine C."/>
            <person name="Stajich J.E."/>
            <person name="Selbmann L."/>
        </authorList>
    </citation>
    <scope>NUCLEOTIDE SEQUENCE [LARGE SCALE GENOMIC DNA]</scope>
    <source>
        <strain evidence="2 3">CCFEE 5935</strain>
    </source>
</reference>
<feature type="domain" description="Heterokaryon incompatibility" evidence="1">
    <location>
        <begin position="176"/>
        <end position="321"/>
    </location>
</feature>
<dbReference type="Proteomes" id="UP001337655">
    <property type="component" value="Unassembled WGS sequence"/>
</dbReference>
<dbReference type="GeneID" id="89930128"/>
<dbReference type="RefSeq" id="XP_064655885.1">
    <property type="nucleotide sequence ID" value="XM_064806026.1"/>
</dbReference>
<gene>
    <name evidence="2" type="ORF">LTR77_008796</name>
</gene>
<dbReference type="EMBL" id="JAVRRT010000015">
    <property type="protein sequence ID" value="KAK5165873.1"/>
    <property type="molecule type" value="Genomic_DNA"/>
</dbReference>
<protein>
    <recommendedName>
        <fullName evidence="1">Heterokaryon incompatibility domain-containing protein</fullName>
    </recommendedName>
</protein>
<organism evidence="2 3">
    <name type="scientific">Saxophila tyrrhenica</name>
    <dbReference type="NCBI Taxonomy" id="1690608"/>
    <lineage>
        <taxon>Eukaryota</taxon>
        <taxon>Fungi</taxon>
        <taxon>Dikarya</taxon>
        <taxon>Ascomycota</taxon>
        <taxon>Pezizomycotina</taxon>
        <taxon>Dothideomycetes</taxon>
        <taxon>Dothideomycetidae</taxon>
        <taxon>Mycosphaerellales</taxon>
        <taxon>Extremaceae</taxon>
        <taxon>Saxophila</taxon>
    </lineage>
</organism>
<comment type="caution">
    <text evidence="2">The sequence shown here is derived from an EMBL/GenBank/DDBJ whole genome shotgun (WGS) entry which is preliminary data.</text>
</comment>
<dbReference type="Pfam" id="PF06985">
    <property type="entry name" value="HET"/>
    <property type="match status" value="1"/>
</dbReference>
<sequence>MDQAAELCSGCRIALEESYRGKTRTYVDIADEDWDNDYDFEIRRGFEMARELIDQKSDSEPFKGRLSDANMDVNIYFADEYEDREAFFRVSLLSLSTGNSWPDSYEPTPGTGDENTFELIKYWTDVCLKQHSSCHGSGRWQWAPTRLIHVRRDGEKGIFASLHEAALEDYPSEVDYLVLSHRWLSNEPLRLLKKNHNDLRNEIPLDSLKPAIQEATDLCLRLDTAYIWIDTLCILQDDPGDLDRELAEMHRIYGNARCTIAAAVTNGGCFSTRDTQLTRNNIITLTLAGETLRYRLKVHWGQINGELQSCILGKRAWIFQERFLSPRILHFCDRLVHWECRELEASEVYPKGKPPAISANRHRPFHFDAQDKSSPSSTALSLPPWDSIVSNYTDRSLTFPADRLKALSGVAAYCAALTGDEYLYGLWRKTIPVSLLWGVVASEQEPVKKRLPNLAPSWSWASVSGLVMFSGWLEREHEVLAELVGLENVDDGKSAFQAVVRLCGMAFKGTVQGQLAGTMLTDYLYATSPIVPDATIRVLPDTSDGDMEHLEPYEAYFLPILYVEDIGTDGIILEYLEDAVVPTYRRIGCFSVGGRTNLDEANGSEEYWVC</sequence>
<evidence type="ECO:0000259" key="1">
    <source>
        <dbReference type="Pfam" id="PF06985"/>
    </source>
</evidence>
<name>A0AAV9P3K5_9PEZI</name>
<dbReference type="AlphaFoldDB" id="A0AAV9P3K5"/>
<dbReference type="PANTHER" id="PTHR33112">
    <property type="entry name" value="DOMAIN PROTEIN, PUTATIVE-RELATED"/>
    <property type="match status" value="1"/>
</dbReference>
<proteinExistence type="predicted"/>
<evidence type="ECO:0000313" key="3">
    <source>
        <dbReference type="Proteomes" id="UP001337655"/>
    </source>
</evidence>
<evidence type="ECO:0000313" key="2">
    <source>
        <dbReference type="EMBL" id="KAK5165873.1"/>
    </source>
</evidence>
<accession>A0AAV9P3K5</accession>
<keyword evidence="3" id="KW-1185">Reference proteome</keyword>
<dbReference type="InterPro" id="IPR010730">
    <property type="entry name" value="HET"/>
</dbReference>